<comment type="similarity">
    <text evidence="1">Belongs to the short-chain dehydrogenases/reductases (SDR) family.</text>
</comment>
<evidence type="ECO:0000256" key="1">
    <source>
        <dbReference type="ARBA" id="ARBA00006484"/>
    </source>
</evidence>
<dbReference type="InterPro" id="IPR002347">
    <property type="entry name" value="SDR_fam"/>
</dbReference>
<dbReference type="Pfam" id="PF00106">
    <property type="entry name" value="adh_short"/>
    <property type="match status" value="1"/>
</dbReference>
<gene>
    <name evidence="4" type="ORF">R3P96_00335</name>
</gene>
<sequence>MTSVAGKVAFITGGASGIGLETGRRLASLGAHVVLVDRSEISASVLETLDTTRHGRHISVVADVTDTASLELAVSTVLNEYGCLDVVVANAGIAEAGTVAISDVESLVKIVEVNLIGVIRTVHATLPAVTAQRGYYLLVSSAAALKNIPGQSAYAASKTGVEAFGGGLRLEVAHKGVGVGVAHPAFVRTPMFESQHSIAAVRAGIEELPWPFNVVTELDDCADAFVDTIVGRRRKVYVPGALRGVDTVRGVFTGRLWDAILRPRVKQTVPALEDGVLQSRALRSVARQ</sequence>
<reference evidence="4 5" key="1">
    <citation type="submission" date="2023-10" db="EMBL/GenBank/DDBJ databases">
        <title>Development of a sustainable strategy for remediation of hydrocarbon-contaminated territories based on the waste exchange concept.</title>
        <authorList>
            <person name="Krivoruchko A."/>
        </authorList>
    </citation>
    <scope>NUCLEOTIDE SEQUENCE [LARGE SCALE GENOMIC DNA]</scope>
    <source>
        <strain evidence="4 5">IEGM 1323</strain>
    </source>
</reference>
<dbReference type="SMART" id="SM00822">
    <property type="entry name" value="PKS_KR"/>
    <property type="match status" value="1"/>
</dbReference>
<keyword evidence="2" id="KW-0560">Oxidoreductase</keyword>
<dbReference type="Gene3D" id="3.40.50.720">
    <property type="entry name" value="NAD(P)-binding Rossmann-like Domain"/>
    <property type="match status" value="1"/>
</dbReference>
<comment type="caution">
    <text evidence="4">The sequence shown here is derived from an EMBL/GenBank/DDBJ whole genome shotgun (WGS) entry which is preliminary data.</text>
</comment>
<evidence type="ECO:0000256" key="2">
    <source>
        <dbReference type="ARBA" id="ARBA00023002"/>
    </source>
</evidence>
<dbReference type="PANTHER" id="PTHR44196">
    <property type="entry name" value="DEHYDROGENASE/REDUCTASE SDR FAMILY MEMBER 7B"/>
    <property type="match status" value="1"/>
</dbReference>
<accession>A0ABU4B6J4</accession>
<dbReference type="InterPro" id="IPR020904">
    <property type="entry name" value="Sc_DH/Rdtase_CS"/>
</dbReference>
<dbReference type="PRINTS" id="PR00081">
    <property type="entry name" value="GDHRDH"/>
</dbReference>
<dbReference type="NCBIfam" id="NF004526">
    <property type="entry name" value="PRK05872.1"/>
    <property type="match status" value="1"/>
</dbReference>
<dbReference type="PANTHER" id="PTHR44196:SF1">
    <property type="entry name" value="DEHYDROGENASE_REDUCTASE SDR FAMILY MEMBER 7B"/>
    <property type="match status" value="1"/>
</dbReference>
<evidence type="ECO:0000259" key="3">
    <source>
        <dbReference type="SMART" id="SM00822"/>
    </source>
</evidence>
<feature type="domain" description="Ketoreductase" evidence="3">
    <location>
        <begin position="7"/>
        <end position="190"/>
    </location>
</feature>
<evidence type="ECO:0000313" key="4">
    <source>
        <dbReference type="EMBL" id="MDV6259778.1"/>
    </source>
</evidence>
<dbReference type="InterPro" id="IPR036291">
    <property type="entry name" value="NAD(P)-bd_dom_sf"/>
</dbReference>
<dbReference type="Proteomes" id="UP001185755">
    <property type="component" value="Unassembled WGS sequence"/>
</dbReference>
<dbReference type="SUPFAM" id="SSF51735">
    <property type="entry name" value="NAD(P)-binding Rossmann-fold domains"/>
    <property type="match status" value="1"/>
</dbReference>
<evidence type="ECO:0000313" key="5">
    <source>
        <dbReference type="Proteomes" id="UP001185755"/>
    </source>
</evidence>
<dbReference type="InterPro" id="IPR057326">
    <property type="entry name" value="KR_dom"/>
</dbReference>
<keyword evidence="5" id="KW-1185">Reference proteome</keyword>
<name>A0ABU4B6J4_9NOCA</name>
<dbReference type="RefSeq" id="WP_317562683.1">
    <property type="nucleotide sequence ID" value="NZ_JAWLJX010000001.1"/>
</dbReference>
<dbReference type="EMBL" id="JAWLJX010000001">
    <property type="protein sequence ID" value="MDV6259778.1"/>
    <property type="molecule type" value="Genomic_DNA"/>
</dbReference>
<dbReference type="PROSITE" id="PS00061">
    <property type="entry name" value="ADH_SHORT"/>
    <property type="match status" value="1"/>
</dbReference>
<dbReference type="CDD" id="cd05233">
    <property type="entry name" value="SDR_c"/>
    <property type="match status" value="1"/>
</dbReference>
<proteinExistence type="inferred from homology"/>
<organism evidence="4 5">
    <name type="scientific">Rhodococcoides yunnanense</name>
    <dbReference type="NCBI Taxonomy" id="278209"/>
    <lineage>
        <taxon>Bacteria</taxon>
        <taxon>Bacillati</taxon>
        <taxon>Actinomycetota</taxon>
        <taxon>Actinomycetes</taxon>
        <taxon>Mycobacteriales</taxon>
        <taxon>Nocardiaceae</taxon>
        <taxon>Rhodococcoides</taxon>
    </lineage>
</organism>
<protein>
    <submittedName>
        <fullName evidence="4">Short-chain dehydrogenase/reductase</fullName>
    </submittedName>
</protein>